<evidence type="ECO:0000256" key="6">
    <source>
        <dbReference type="ARBA" id="ARBA00023242"/>
    </source>
</evidence>
<gene>
    <name evidence="10" type="ORF">GIB67_006335</name>
</gene>
<dbReference type="Proteomes" id="UP000541444">
    <property type="component" value="Unassembled WGS sequence"/>
</dbReference>
<evidence type="ECO:0000256" key="3">
    <source>
        <dbReference type="ARBA" id="ARBA00023015"/>
    </source>
</evidence>
<dbReference type="InterPro" id="IPR045314">
    <property type="entry name" value="bZIP_plant_GBF1"/>
</dbReference>
<dbReference type="PROSITE" id="PS00036">
    <property type="entry name" value="BZIP_BASIC"/>
    <property type="match status" value="1"/>
</dbReference>
<dbReference type="GO" id="GO:0005634">
    <property type="term" value="C:nucleus"/>
    <property type="evidence" value="ECO:0007669"/>
    <property type="project" value="UniProtKB-SubCell"/>
</dbReference>
<dbReference type="AlphaFoldDB" id="A0A7J7P0I4"/>
<keyword evidence="3" id="KW-0805">Transcription regulation</keyword>
<comment type="subcellular location">
    <subcellularLocation>
        <location evidence="1">Nucleus</location>
    </subcellularLocation>
</comment>
<dbReference type="InterPro" id="IPR046347">
    <property type="entry name" value="bZIP_sf"/>
</dbReference>
<evidence type="ECO:0000256" key="2">
    <source>
        <dbReference type="ARBA" id="ARBA00007163"/>
    </source>
</evidence>
<dbReference type="EMBL" id="JACGCM010000375">
    <property type="protein sequence ID" value="KAF6172959.1"/>
    <property type="molecule type" value="Genomic_DNA"/>
</dbReference>
<sequence>MGNSEGGTPPKSEKPSSPPQEEANIHAYPNWAAIQAYYMSRPGVPLPPPYFNSAGHPPHPYIWGTPQHMMPPYGPPYGAIYPHGGVYAHPSASFGSQSQSHGSTSSPAVCEVMEVTPLSIATPAKSSNNKDRGLMKKLKGLDGLAVGNGSVGSAEASQRFVNLILSSLGSAAPIVQNVDRGDCRTDDSSDGSDGNTAGGDKKQSKRLCKGALSSDNDEKIDAHATHLYGEVNSANEVTVASPSIEGKQVGTVSVPSGKSKTVAGILNPVPDAEVATHNTMSSELWIKDERELKREKRKQSNRESARRSRLRKQAETEQLAVKVESLSAENVALKSELDQLTVNSEKLRIENAALMEKLKNAQFEPANETVPNNLEIVERPTISTENFLSKVNNSIAVTRSTRRDNDTHENSNPGAKLHQLLESSPRADVVAAG</sequence>
<dbReference type="SMART" id="SM00338">
    <property type="entry name" value="BRLZ"/>
    <property type="match status" value="1"/>
</dbReference>
<evidence type="ECO:0000256" key="4">
    <source>
        <dbReference type="ARBA" id="ARBA00023125"/>
    </source>
</evidence>
<keyword evidence="6" id="KW-0539">Nucleus</keyword>
<protein>
    <recommendedName>
        <fullName evidence="9">BZIP domain-containing protein</fullName>
    </recommendedName>
</protein>
<evidence type="ECO:0000256" key="7">
    <source>
        <dbReference type="SAM" id="Coils"/>
    </source>
</evidence>
<dbReference type="CDD" id="cd14702">
    <property type="entry name" value="bZIP_plant_GBF1"/>
    <property type="match status" value="1"/>
</dbReference>
<evidence type="ECO:0000313" key="11">
    <source>
        <dbReference type="Proteomes" id="UP000541444"/>
    </source>
</evidence>
<proteinExistence type="inferred from homology"/>
<keyword evidence="5" id="KW-0804">Transcription</keyword>
<organism evidence="10 11">
    <name type="scientific">Kingdonia uniflora</name>
    <dbReference type="NCBI Taxonomy" id="39325"/>
    <lineage>
        <taxon>Eukaryota</taxon>
        <taxon>Viridiplantae</taxon>
        <taxon>Streptophyta</taxon>
        <taxon>Embryophyta</taxon>
        <taxon>Tracheophyta</taxon>
        <taxon>Spermatophyta</taxon>
        <taxon>Magnoliopsida</taxon>
        <taxon>Ranunculales</taxon>
        <taxon>Circaeasteraceae</taxon>
        <taxon>Kingdonia</taxon>
    </lineage>
</organism>
<feature type="coiled-coil region" evidence="7">
    <location>
        <begin position="323"/>
        <end position="364"/>
    </location>
</feature>
<evidence type="ECO:0000259" key="9">
    <source>
        <dbReference type="PROSITE" id="PS50217"/>
    </source>
</evidence>
<accession>A0A7J7P0I4</accession>
<dbReference type="PANTHER" id="PTHR45967">
    <property type="entry name" value="G-BOX-BINDING FACTOR 3-RELATED"/>
    <property type="match status" value="1"/>
</dbReference>
<comment type="similarity">
    <text evidence="2">Belongs to the bZIP family.</text>
</comment>
<keyword evidence="7" id="KW-0175">Coiled coil</keyword>
<evidence type="ECO:0000256" key="5">
    <source>
        <dbReference type="ARBA" id="ARBA00023163"/>
    </source>
</evidence>
<evidence type="ECO:0000313" key="10">
    <source>
        <dbReference type="EMBL" id="KAF6172959.1"/>
    </source>
</evidence>
<dbReference type="Pfam" id="PF07777">
    <property type="entry name" value="MFMR"/>
    <property type="match status" value="1"/>
</dbReference>
<feature type="region of interest" description="Disordered" evidence="8">
    <location>
        <begin position="179"/>
        <end position="215"/>
    </location>
</feature>
<comment type="caution">
    <text evidence="10">The sequence shown here is derived from an EMBL/GenBank/DDBJ whole genome shotgun (WGS) entry which is preliminary data.</text>
</comment>
<name>A0A7J7P0I4_9MAGN</name>
<feature type="domain" description="BZIP" evidence="9">
    <location>
        <begin position="291"/>
        <end position="354"/>
    </location>
</feature>
<dbReference type="InterPro" id="IPR044827">
    <property type="entry name" value="GBF-like"/>
</dbReference>
<dbReference type="GO" id="GO:0000976">
    <property type="term" value="F:transcription cis-regulatory region binding"/>
    <property type="evidence" value="ECO:0007669"/>
    <property type="project" value="UniProtKB-ARBA"/>
</dbReference>
<dbReference type="OrthoDB" id="1642657at2759"/>
<keyword evidence="11" id="KW-1185">Reference proteome</keyword>
<reference evidence="10 11" key="1">
    <citation type="journal article" date="2020" name="IScience">
        <title>Genome Sequencing of the Endangered Kingdonia uniflora (Circaeasteraceae, Ranunculales) Reveals Potential Mechanisms of Evolutionary Specialization.</title>
        <authorList>
            <person name="Sun Y."/>
            <person name="Deng T."/>
            <person name="Zhang A."/>
            <person name="Moore M.J."/>
            <person name="Landis J.B."/>
            <person name="Lin N."/>
            <person name="Zhang H."/>
            <person name="Zhang X."/>
            <person name="Huang J."/>
            <person name="Zhang X."/>
            <person name="Sun H."/>
            <person name="Wang H."/>
        </authorList>
    </citation>
    <scope>NUCLEOTIDE SEQUENCE [LARGE SCALE GENOMIC DNA]</scope>
    <source>
        <strain evidence="10">TB1705</strain>
        <tissue evidence="10">Leaf</tissue>
    </source>
</reference>
<feature type="region of interest" description="Disordered" evidence="8">
    <location>
        <begin position="1"/>
        <end position="25"/>
    </location>
</feature>
<dbReference type="PANTHER" id="PTHR45967:SF1">
    <property type="entry name" value="G-BOX-BINDING FACTOR 3"/>
    <property type="match status" value="1"/>
</dbReference>
<dbReference type="Gene3D" id="1.20.5.170">
    <property type="match status" value="1"/>
</dbReference>
<dbReference type="GO" id="GO:0003700">
    <property type="term" value="F:DNA-binding transcription factor activity"/>
    <property type="evidence" value="ECO:0007669"/>
    <property type="project" value="InterPro"/>
</dbReference>
<dbReference type="Pfam" id="PF00170">
    <property type="entry name" value="bZIP_1"/>
    <property type="match status" value="1"/>
</dbReference>
<keyword evidence="4" id="KW-0238">DNA-binding</keyword>
<dbReference type="InterPro" id="IPR004827">
    <property type="entry name" value="bZIP"/>
</dbReference>
<dbReference type="InterPro" id="IPR012900">
    <property type="entry name" value="MFMR"/>
</dbReference>
<dbReference type="PROSITE" id="PS50217">
    <property type="entry name" value="BZIP"/>
    <property type="match status" value="1"/>
</dbReference>
<evidence type="ECO:0000256" key="1">
    <source>
        <dbReference type="ARBA" id="ARBA00004123"/>
    </source>
</evidence>
<dbReference type="SUPFAM" id="SSF57959">
    <property type="entry name" value="Leucine zipper domain"/>
    <property type="match status" value="1"/>
</dbReference>
<evidence type="ECO:0000256" key="8">
    <source>
        <dbReference type="SAM" id="MobiDB-lite"/>
    </source>
</evidence>